<evidence type="ECO:0000313" key="3">
    <source>
        <dbReference type="Proteomes" id="UP000198929"/>
    </source>
</evidence>
<dbReference type="RefSeq" id="WP_092260027.1">
    <property type="nucleotide sequence ID" value="NZ_CP047199.1"/>
</dbReference>
<keyword evidence="3" id="KW-1185">Reference proteome</keyword>
<dbReference type="CDD" id="cd06262">
    <property type="entry name" value="metallo-hydrolase-like_MBL-fold"/>
    <property type="match status" value="1"/>
</dbReference>
<dbReference type="STRING" id="1121357.SAMN05661109_02152"/>
<evidence type="ECO:0000313" key="2">
    <source>
        <dbReference type="EMBL" id="SES18869.1"/>
    </source>
</evidence>
<sequence length="200" mass="21867">MTNTVSLHHISVGEMDNNSYLIASGGKGLLIDAPTDASALLQMAEDAGVTITDVLTTHRHHDHVQALEEVLEKTGATHWASFLDSPALPARVDHELEHGDTLKFADLEIPVFILRGHTPGGACLALEIDGQMHLFVGDSIFPGGLGKTASEGDFVRLFNDAKERVFDVYDDDAIIHPGHGKSTTVGAERPQLDEWWNRRW</sequence>
<dbReference type="SMART" id="SM00849">
    <property type="entry name" value="Lactamase_B"/>
    <property type="match status" value="1"/>
</dbReference>
<name>A0A1H9VBA4_9CORY</name>
<dbReference type="EMBL" id="FOGQ01000011">
    <property type="protein sequence ID" value="SES18869.1"/>
    <property type="molecule type" value="Genomic_DNA"/>
</dbReference>
<accession>A0A1H9VBA4</accession>
<dbReference type="Pfam" id="PF00753">
    <property type="entry name" value="Lactamase_B"/>
    <property type="match status" value="1"/>
</dbReference>
<dbReference type="InterPro" id="IPR001279">
    <property type="entry name" value="Metallo-B-lactamas"/>
</dbReference>
<protein>
    <submittedName>
        <fullName evidence="2">Glyoxylase, beta-lactamase superfamily II</fullName>
    </submittedName>
</protein>
<dbReference type="InterPro" id="IPR036866">
    <property type="entry name" value="RibonucZ/Hydroxyglut_hydro"/>
</dbReference>
<dbReference type="PANTHER" id="PTHR46233">
    <property type="entry name" value="HYDROXYACYLGLUTATHIONE HYDROLASE GLOC"/>
    <property type="match status" value="1"/>
</dbReference>
<dbReference type="AlphaFoldDB" id="A0A1H9VBA4"/>
<organism evidence="2 3">
    <name type="scientific">Corynebacterium cystitidis DSM 20524</name>
    <dbReference type="NCBI Taxonomy" id="1121357"/>
    <lineage>
        <taxon>Bacteria</taxon>
        <taxon>Bacillati</taxon>
        <taxon>Actinomycetota</taxon>
        <taxon>Actinomycetes</taxon>
        <taxon>Mycobacteriales</taxon>
        <taxon>Corynebacteriaceae</taxon>
        <taxon>Corynebacterium</taxon>
    </lineage>
</organism>
<reference evidence="3" key="1">
    <citation type="submission" date="2016-10" db="EMBL/GenBank/DDBJ databases">
        <authorList>
            <person name="Varghese N."/>
            <person name="Submissions S."/>
        </authorList>
    </citation>
    <scope>NUCLEOTIDE SEQUENCE [LARGE SCALE GENOMIC DNA]</scope>
    <source>
        <strain evidence="3">DSM 20524</strain>
    </source>
</reference>
<gene>
    <name evidence="2" type="ORF">SAMN05661109_02152</name>
</gene>
<dbReference type="Proteomes" id="UP000198929">
    <property type="component" value="Unassembled WGS sequence"/>
</dbReference>
<dbReference type="SUPFAM" id="SSF56281">
    <property type="entry name" value="Metallo-hydrolase/oxidoreductase"/>
    <property type="match status" value="1"/>
</dbReference>
<evidence type="ECO:0000259" key="1">
    <source>
        <dbReference type="SMART" id="SM00849"/>
    </source>
</evidence>
<dbReference type="Gene3D" id="3.60.15.10">
    <property type="entry name" value="Ribonuclease Z/Hydroxyacylglutathione hydrolase-like"/>
    <property type="match status" value="1"/>
</dbReference>
<dbReference type="PANTHER" id="PTHR46233:SF1">
    <property type="entry name" value="CONSERVED PROTEIN"/>
    <property type="match status" value="1"/>
</dbReference>
<proteinExistence type="predicted"/>
<feature type="domain" description="Metallo-beta-lactamase" evidence="1">
    <location>
        <begin position="16"/>
        <end position="179"/>
    </location>
</feature>
<dbReference type="InterPro" id="IPR051453">
    <property type="entry name" value="MBL_Glyoxalase_II"/>
</dbReference>